<evidence type="ECO:0000313" key="2">
    <source>
        <dbReference type="Proteomes" id="UP000655523"/>
    </source>
</evidence>
<accession>A0A972SJE4</accession>
<dbReference type="InterPro" id="IPR008727">
    <property type="entry name" value="PAAR_motif"/>
</dbReference>
<comment type="caution">
    <text evidence="1">The sequence shown here is derived from an EMBL/GenBank/DDBJ whole genome shotgun (WGS) entry which is preliminary data.</text>
</comment>
<evidence type="ECO:0000313" key="1">
    <source>
        <dbReference type="EMBL" id="NPT57943.1"/>
    </source>
</evidence>
<keyword evidence="2" id="KW-1185">Reference proteome</keyword>
<dbReference type="EMBL" id="WOEZ01000144">
    <property type="protein sequence ID" value="NPT57943.1"/>
    <property type="molecule type" value="Genomic_DNA"/>
</dbReference>
<name>A0A972SJE4_9BURK</name>
<organism evidence="1 2">
    <name type="scientific">Paraburkholderia elongata</name>
    <dbReference type="NCBI Taxonomy" id="2675747"/>
    <lineage>
        <taxon>Bacteria</taxon>
        <taxon>Pseudomonadati</taxon>
        <taxon>Pseudomonadota</taxon>
        <taxon>Betaproteobacteria</taxon>
        <taxon>Burkholderiales</taxon>
        <taxon>Burkholderiaceae</taxon>
        <taxon>Paraburkholderia</taxon>
    </lineage>
</organism>
<dbReference type="Pfam" id="PF05488">
    <property type="entry name" value="PAAR_motif"/>
    <property type="match status" value="1"/>
</dbReference>
<reference evidence="1 2" key="1">
    <citation type="submission" date="2019-11" db="EMBL/GenBank/DDBJ databases">
        <title>Metabolism of dissolved organic matter in forest soils.</title>
        <authorList>
            <person name="Cyle K.T."/>
            <person name="Wilhelm R.C."/>
            <person name="Martinez C.E."/>
        </authorList>
    </citation>
    <scope>NUCLEOTIDE SEQUENCE [LARGE SCALE GENOMIC DNA]</scope>
    <source>
        <strain evidence="1 2">5N</strain>
    </source>
</reference>
<evidence type="ECO:0008006" key="3">
    <source>
        <dbReference type="Google" id="ProtNLM"/>
    </source>
</evidence>
<dbReference type="AlphaFoldDB" id="A0A972SJE4"/>
<proteinExistence type="predicted"/>
<gene>
    <name evidence="1" type="ORF">GNZ13_26100</name>
</gene>
<sequence length="127" mass="13414">MMPEQQKDETTYLFATLGSRTERGGRVTQVSCRLAVDGLNLARVCDKATYEDGSEVVAIDGAGASVVYDDGPLALVGSRLSNGDAITQTSQDGHGISLRDGELIPGLFDSAYMPPLSTDADRGHNHA</sequence>
<dbReference type="RefSeq" id="WP_172169881.1">
    <property type="nucleotide sequence ID" value="NZ_WOEZ01000144.1"/>
</dbReference>
<dbReference type="Proteomes" id="UP000655523">
    <property type="component" value="Unassembled WGS sequence"/>
</dbReference>
<protein>
    <recommendedName>
        <fullName evidence="3">PAAR motif-containing protein</fullName>
    </recommendedName>
</protein>